<dbReference type="CDD" id="cd14498">
    <property type="entry name" value="DSP"/>
    <property type="match status" value="1"/>
</dbReference>
<dbReference type="InterPro" id="IPR029021">
    <property type="entry name" value="Prot-tyrosine_phosphatase-like"/>
</dbReference>
<keyword evidence="4" id="KW-0904">Protein phosphatase</keyword>
<dbReference type="PANTHER" id="PTHR10159">
    <property type="entry name" value="DUAL SPECIFICITY PROTEIN PHOSPHATASE"/>
    <property type="match status" value="1"/>
</dbReference>
<evidence type="ECO:0000313" key="7">
    <source>
        <dbReference type="EMBL" id="CAE2229854.1"/>
    </source>
</evidence>
<dbReference type="InterPro" id="IPR000340">
    <property type="entry name" value="Dual-sp_phosphatase_cat-dom"/>
</dbReference>
<dbReference type="GO" id="GO:0033550">
    <property type="term" value="F:MAP kinase tyrosine phosphatase activity"/>
    <property type="evidence" value="ECO:0007669"/>
    <property type="project" value="TreeGrafter"/>
</dbReference>
<dbReference type="EMBL" id="HBKO01024375">
    <property type="protein sequence ID" value="CAE2229854.1"/>
    <property type="molecule type" value="Transcribed_RNA"/>
</dbReference>
<dbReference type="PROSITE" id="PS50056">
    <property type="entry name" value="TYR_PHOSPHATASE_2"/>
    <property type="match status" value="1"/>
</dbReference>
<evidence type="ECO:0000256" key="3">
    <source>
        <dbReference type="ARBA" id="ARBA00022801"/>
    </source>
</evidence>
<name>A0A6V4UFG5_9EUKA</name>
<dbReference type="InterPro" id="IPR020422">
    <property type="entry name" value="TYR_PHOSPHATASE_DUAL_dom"/>
</dbReference>
<dbReference type="Pfam" id="PF00782">
    <property type="entry name" value="DSPc"/>
    <property type="match status" value="1"/>
</dbReference>
<evidence type="ECO:0000259" key="6">
    <source>
        <dbReference type="PROSITE" id="PS50056"/>
    </source>
</evidence>
<feature type="domain" description="Tyrosine-protein phosphatase" evidence="5">
    <location>
        <begin position="80"/>
        <end position="265"/>
    </location>
</feature>
<keyword evidence="3" id="KW-0378">Hydrolase</keyword>
<organism evidence="7">
    <name type="scientific">Prymnesium polylepis</name>
    <dbReference type="NCBI Taxonomy" id="72548"/>
    <lineage>
        <taxon>Eukaryota</taxon>
        <taxon>Haptista</taxon>
        <taxon>Haptophyta</taxon>
        <taxon>Prymnesiophyceae</taxon>
        <taxon>Prymnesiales</taxon>
        <taxon>Prymnesiaceae</taxon>
        <taxon>Prymnesium</taxon>
    </lineage>
</organism>
<dbReference type="PANTHER" id="PTHR10159:SF511">
    <property type="entry name" value="DUAL SPECIFICITY PROTEIN PHOSPHATASE 1"/>
    <property type="match status" value="1"/>
</dbReference>
<evidence type="ECO:0000256" key="2">
    <source>
        <dbReference type="ARBA" id="ARBA00013064"/>
    </source>
</evidence>
<accession>A0A6V4UFG5</accession>
<proteinExistence type="inferred from homology"/>
<dbReference type="InterPro" id="IPR000387">
    <property type="entry name" value="Tyr_Pase_dom"/>
</dbReference>
<reference evidence="7" key="1">
    <citation type="submission" date="2021-01" db="EMBL/GenBank/DDBJ databases">
        <authorList>
            <person name="Corre E."/>
            <person name="Pelletier E."/>
            <person name="Niang G."/>
            <person name="Scheremetjew M."/>
            <person name="Finn R."/>
            <person name="Kale V."/>
            <person name="Holt S."/>
            <person name="Cochrane G."/>
            <person name="Meng A."/>
            <person name="Brown T."/>
            <person name="Cohen L."/>
        </authorList>
    </citation>
    <scope>NUCLEOTIDE SEQUENCE</scope>
    <source>
        <strain evidence="7">UIO037</strain>
    </source>
</reference>
<sequence length="278" mass="29644">MLDACHICGELGHSPSSCRQAPVDYDEAGRLLIERLSSSSTAHACTRTRECRCPRCDASYGLLGEAILPLDKHGPLHSIWRSPHGGGSVFVGGIGAAKNLPLLQRCGITHVVQCMNRPSLNVQPGISYLDFSIEKWRETMPTSARHRIGLNYTQSVGPLGEVRWVERLTRTDTVEDQELATAVGDLFAPVVSFIQQAVDAGGGVLIHCFAGAHRAGTTGVAWLMHSDGLSAADATAAAQHHRPCIDPKAYGDLHELLLLLEAALSPARACAASAVGQN</sequence>
<dbReference type="SMART" id="SM00195">
    <property type="entry name" value="DSPc"/>
    <property type="match status" value="1"/>
</dbReference>
<dbReference type="GO" id="GO:0008330">
    <property type="term" value="F:protein tyrosine/threonine phosphatase activity"/>
    <property type="evidence" value="ECO:0007669"/>
    <property type="project" value="TreeGrafter"/>
</dbReference>
<dbReference type="PROSITE" id="PS50054">
    <property type="entry name" value="TYR_PHOSPHATASE_DUAL"/>
    <property type="match status" value="1"/>
</dbReference>
<evidence type="ECO:0000256" key="1">
    <source>
        <dbReference type="ARBA" id="ARBA00008601"/>
    </source>
</evidence>
<evidence type="ECO:0000259" key="5">
    <source>
        <dbReference type="PROSITE" id="PS50054"/>
    </source>
</evidence>
<gene>
    <name evidence="7" type="ORF">CPOL0286_LOCUS11047</name>
</gene>
<protein>
    <recommendedName>
        <fullName evidence="2">protein-tyrosine-phosphatase</fullName>
        <ecNumber evidence="2">3.1.3.48</ecNumber>
    </recommendedName>
</protein>
<dbReference type="SUPFAM" id="SSF52799">
    <property type="entry name" value="(Phosphotyrosine protein) phosphatases II"/>
    <property type="match status" value="1"/>
</dbReference>
<feature type="domain" description="Tyrosine specific protein phosphatases" evidence="6">
    <location>
        <begin position="185"/>
        <end position="243"/>
    </location>
</feature>
<dbReference type="Gene3D" id="3.90.190.10">
    <property type="entry name" value="Protein tyrosine phosphatase superfamily"/>
    <property type="match status" value="1"/>
</dbReference>
<comment type="similarity">
    <text evidence="1">Belongs to the protein-tyrosine phosphatase family. Non-receptor class dual specificity subfamily.</text>
</comment>
<dbReference type="GO" id="GO:0005737">
    <property type="term" value="C:cytoplasm"/>
    <property type="evidence" value="ECO:0007669"/>
    <property type="project" value="TreeGrafter"/>
</dbReference>
<dbReference type="GO" id="GO:0017017">
    <property type="term" value="F:MAP kinase tyrosine/serine/threonine phosphatase activity"/>
    <property type="evidence" value="ECO:0007669"/>
    <property type="project" value="TreeGrafter"/>
</dbReference>
<dbReference type="GO" id="GO:0043409">
    <property type="term" value="P:negative regulation of MAPK cascade"/>
    <property type="evidence" value="ECO:0007669"/>
    <property type="project" value="TreeGrafter"/>
</dbReference>
<evidence type="ECO:0000256" key="4">
    <source>
        <dbReference type="ARBA" id="ARBA00022912"/>
    </source>
</evidence>
<dbReference type="AlphaFoldDB" id="A0A6V4UFG5"/>
<dbReference type="EC" id="3.1.3.48" evidence="2"/>